<name>A0A3P8EH83_9TREM</name>
<protein>
    <submittedName>
        <fullName evidence="1">Uncharacterized protein</fullName>
    </submittedName>
</protein>
<keyword evidence="2" id="KW-1185">Reference proteome</keyword>
<accession>A0A3P8EH83</accession>
<dbReference type="AlphaFoldDB" id="A0A3P8EH83"/>
<evidence type="ECO:0000313" key="2">
    <source>
        <dbReference type="Proteomes" id="UP000277204"/>
    </source>
</evidence>
<evidence type="ECO:0000313" key="1">
    <source>
        <dbReference type="EMBL" id="VDP45998.1"/>
    </source>
</evidence>
<dbReference type="Proteomes" id="UP000277204">
    <property type="component" value="Unassembled WGS sequence"/>
</dbReference>
<organism evidence="1 2">
    <name type="scientific">Schistosoma margrebowiei</name>
    <dbReference type="NCBI Taxonomy" id="48269"/>
    <lineage>
        <taxon>Eukaryota</taxon>
        <taxon>Metazoa</taxon>
        <taxon>Spiralia</taxon>
        <taxon>Lophotrochozoa</taxon>
        <taxon>Platyhelminthes</taxon>
        <taxon>Trematoda</taxon>
        <taxon>Digenea</taxon>
        <taxon>Strigeidida</taxon>
        <taxon>Schistosomatoidea</taxon>
        <taxon>Schistosomatidae</taxon>
        <taxon>Schistosoma</taxon>
    </lineage>
</organism>
<sequence>MDSGFALFGTRQQGVPIILRELVLPDRFDPASSSFTARNVINGISGLQLTSCRSKMYSQLIDH</sequence>
<proteinExistence type="predicted"/>
<gene>
    <name evidence="1" type="ORF">SMRZ_LOCUS23143</name>
</gene>
<dbReference type="EMBL" id="UZAI01019533">
    <property type="protein sequence ID" value="VDP45998.1"/>
    <property type="molecule type" value="Genomic_DNA"/>
</dbReference>
<reference evidence="1 2" key="1">
    <citation type="submission" date="2018-11" db="EMBL/GenBank/DDBJ databases">
        <authorList>
            <consortium name="Pathogen Informatics"/>
        </authorList>
    </citation>
    <scope>NUCLEOTIDE SEQUENCE [LARGE SCALE GENOMIC DNA]</scope>
    <source>
        <strain evidence="1 2">Zambia</strain>
    </source>
</reference>